<keyword evidence="9" id="KW-0964">Secreted</keyword>
<comment type="catalytic activity">
    <reaction evidence="1">
        <text>a triacylglycerol + H2O = a diacylglycerol + a fatty acid + H(+)</text>
        <dbReference type="Rhea" id="RHEA:12044"/>
        <dbReference type="ChEBI" id="CHEBI:15377"/>
        <dbReference type="ChEBI" id="CHEBI:15378"/>
        <dbReference type="ChEBI" id="CHEBI:17855"/>
        <dbReference type="ChEBI" id="CHEBI:18035"/>
        <dbReference type="ChEBI" id="CHEBI:28868"/>
        <dbReference type="EC" id="3.1.1.34"/>
    </reaction>
</comment>
<keyword evidence="29" id="KW-1185">Reference proteome</keyword>
<dbReference type="Pfam" id="PF00151">
    <property type="entry name" value="Lipase"/>
    <property type="match status" value="1"/>
</dbReference>
<evidence type="ECO:0000313" key="28">
    <source>
        <dbReference type="EMBL" id="KAI1883024.1"/>
    </source>
</evidence>
<evidence type="ECO:0000256" key="3">
    <source>
        <dbReference type="ARBA" id="ARBA00004498"/>
    </source>
</evidence>
<evidence type="ECO:0000256" key="5">
    <source>
        <dbReference type="ARBA" id="ARBA00013181"/>
    </source>
</evidence>
<keyword evidence="13 26" id="KW-0732">Signal</keyword>
<dbReference type="OrthoDB" id="199913at2759"/>
<dbReference type="AlphaFoldDB" id="A0A8T3CIX5"/>
<evidence type="ECO:0000256" key="4">
    <source>
        <dbReference type="ARBA" id="ARBA00010701"/>
    </source>
</evidence>
<keyword evidence="8" id="KW-0162">Chylomicron</keyword>
<dbReference type="GO" id="GO:0034185">
    <property type="term" value="F:apolipoprotein binding"/>
    <property type="evidence" value="ECO:0007669"/>
    <property type="project" value="TreeGrafter"/>
</dbReference>
<evidence type="ECO:0000256" key="14">
    <source>
        <dbReference type="ARBA" id="ARBA00022801"/>
    </source>
</evidence>
<evidence type="ECO:0000256" key="16">
    <source>
        <dbReference type="ARBA" id="ARBA00022963"/>
    </source>
</evidence>
<dbReference type="CDD" id="cd00707">
    <property type="entry name" value="Pancreat_lipase_like"/>
    <property type="match status" value="1"/>
</dbReference>
<dbReference type="GO" id="GO:0008201">
    <property type="term" value="F:heparin binding"/>
    <property type="evidence" value="ECO:0007669"/>
    <property type="project" value="UniProtKB-KW"/>
</dbReference>
<comment type="subcellular location">
    <subcellularLocation>
        <location evidence="2">Cell membrane</location>
        <topology evidence="2">Peripheral membrane protein</topology>
        <orientation evidence="2">Extracellular side</orientation>
    </subcellularLocation>
    <subcellularLocation>
        <location evidence="3">Secreted</location>
        <location evidence="3">Extracellular space</location>
        <location evidence="3">Extracellular matrix</location>
    </subcellularLocation>
</comment>
<keyword evidence="14" id="KW-0378">Hydrolase</keyword>
<keyword evidence="18" id="KW-0443">Lipid metabolism</keyword>
<evidence type="ECO:0000256" key="17">
    <source>
        <dbReference type="ARBA" id="ARBA00023074"/>
    </source>
</evidence>
<keyword evidence="21" id="KW-0325">Glycoprotein</keyword>
<comment type="caution">
    <text evidence="24">Lacks conserved residue(s) required for the propagation of feature annotation.</text>
</comment>
<dbReference type="PRINTS" id="PR00821">
    <property type="entry name" value="TAGLIPASE"/>
</dbReference>
<evidence type="ECO:0000256" key="6">
    <source>
        <dbReference type="ARBA" id="ARBA00018617"/>
    </source>
</evidence>
<evidence type="ECO:0000256" key="2">
    <source>
        <dbReference type="ARBA" id="ARBA00004296"/>
    </source>
</evidence>
<dbReference type="SUPFAM" id="SSF53474">
    <property type="entry name" value="alpha/beta-Hydrolases"/>
    <property type="match status" value="1"/>
</dbReference>
<feature type="binding site" evidence="23">
    <location>
        <position position="209"/>
    </location>
    <ligand>
        <name>Ca(2+)</name>
        <dbReference type="ChEBI" id="CHEBI:29108"/>
    </ligand>
</feature>
<dbReference type="InterPro" id="IPR036392">
    <property type="entry name" value="PLAT/LH2_dom_sf"/>
</dbReference>
<gene>
    <name evidence="28" type="ORF">AGOR_G00240980</name>
</gene>
<feature type="chain" id="PRO_5035924418" description="Lipoprotein lipase" evidence="26">
    <location>
        <begin position="21"/>
        <end position="466"/>
    </location>
</feature>
<keyword evidence="12 23" id="KW-0479">Metal-binding</keyword>
<evidence type="ECO:0000256" key="21">
    <source>
        <dbReference type="ARBA" id="ARBA00023180"/>
    </source>
</evidence>
<evidence type="ECO:0000256" key="8">
    <source>
        <dbReference type="ARBA" id="ARBA00022513"/>
    </source>
</evidence>
<dbReference type="PRINTS" id="PR00822">
    <property type="entry name" value="LIPOLIPASE"/>
</dbReference>
<dbReference type="Gene3D" id="2.60.60.20">
    <property type="entry name" value="PLAT/LH2 domain"/>
    <property type="match status" value="1"/>
</dbReference>
<dbReference type="InterPro" id="IPR016272">
    <property type="entry name" value="Lipase_LIPH"/>
</dbReference>
<sequence length="466" mass="52922">MGKETIWILIISIYFAKTFATFSTSTEETPYKNSTDWIEDYSDIESKFSLRTADVPDDDLCYLVPGQLRTVAECKFNMDSQTFVVIHGWTVTGMFESWVPKLVTALYEREPQSNVVVVDWLARAQQHYPTSAADTKLVGRDIAKLINWMEAELNYPLERIHLLGYSLGAHVAGIAGLLTKNKVHRITGLDPAGPGFEHADAQSTLSPDDADFVDVLHTNTRGTPGRSIGIQRPVGHVDIYPNGGGFQPGCGLQSTVMMIATTGIQNLDQLVKCSHERCRGNRCTNLGYNVQRMRPRRSVTMYLRTREASPYKVFHYQMKVHFFSKDNMTFRDQSLKVSLHGTLEDKKDITVLLPMMQANSTVSFLVTSDVDVGELRSIALQWEQDNVFKFWERLRRYRFSIRRLRVKAGETQARVVFLPTDGEFASILKGGHYATFNKSTEEPGSHKQERLHRMKMQGSLFKRSTE</sequence>
<dbReference type="EMBL" id="JAERUA010000024">
    <property type="protein sequence ID" value="KAI1883024.1"/>
    <property type="molecule type" value="Genomic_DNA"/>
</dbReference>
<evidence type="ECO:0000256" key="15">
    <source>
        <dbReference type="ARBA" id="ARBA00022837"/>
    </source>
</evidence>
<dbReference type="Pfam" id="PF01477">
    <property type="entry name" value="PLAT"/>
    <property type="match status" value="1"/>
</dbReference>
<name>A0A8T3CIX5_9TELE</name>
<dbReference type="InterPro" id="IPR002330">
    <property type="entry name" value="Lipo_Lipase"/>
</dbReference>
<keyword evidence="10" id="KW-0272">Extracellular matrix</keyword>
<dbReference type="GO" id="GO:0046872">
    <property type="term" value="F:metal ion binding"/>
    <property type="evidence" value="ECO:0007669"/>
    <property type="project" value="UniProtKB-KW"/>
</dbReference>
<dbReference type="GO" id="GO:0034361">
    <property type="term" value="C:very-low-density lipoprotein particle"/>
    <property type="evidence" value="ECO:0007669"/>
    <property type="project" value="UniProtKB-KW"/>
</dbReference>
<evidence type="ECO:0000313" key="29">
    <source>
        <dbReference type="Proteomes" id="UP000829720"/>
    </source>
</evidence>
<evidence type="ECO:0000256" key="25">
    <source>
        <dbReference type="RuleBase" id="RU004262"/>
    </source>
</evidence>
<keyword evidence="15 23" id="KW-0106">Calcium</keyword>
<comment type="similarity">
    <text evidence="4 25">Belongs to the AB hydrolase superfamily. Lipase family.</text>
</comment>
<dbReference type="EC" id="3.1.1.34" evidence="5"/>
<evidence type="ECO:0000256" key="24">
    <source>
        <dbReference type="PROSITE-ProRule" id="PRU00152"/>
    </source>
</evidence>
<dbReference type="GO" id="GO:0016042">
    <property type="term" value="P:lipid catabolic process"/>
    <property type="evidence" value="ECO:0007669"/>
    <property type="project" value="UniProtKB-KW"/>
</dbReference>
<dbReference type="PANTHER" id="PTHR11610">
    <property type="entry name" value="LIPASE"/>
    <property type="match status" value="1"/>
</dbReference>
<evidence type="ECO:0000256" key="22">
    <source>
        <dbReference type="ARBA" id="ARBA00023313"/>
    </source>
</evidence>
<evidence type="ECO:0000256" key="7">
    <source>
        <dbReference type="ARBA" id="ARBA00022475"/>
    </source>
</evidence>
<dbReference type="InterPro" id="IPR029058">
    <property type="entry name" value="AB_hydrolase_fold"/>
</dbReference>
<dbReference type="SMART" id="SM00308">
    <property type="entry name" value="LH2"/>
    <property type="match status" value="1"/>
</dbReference>
<dbReference type="PROSITE" id="PS50095">
    <property type="entry name" value="PLAT"/>
    <property type="match status" value="1"/>
</dbReference>
<dbReference type="GO" id="GO:0042627">
    <property type="term" value="C:chylomicron"/>
    <property type="evidence" value="ECO:0007669"/>
    <property type="project" value="UniProtKB-KW"/>
</dbReference>
<evidence type="ECO:0000256" key="1">
    <source>
        <dbReference type="ARBA" id="ARBA00000137"/>
    </source>
</evidence>
<dbReference type="GO" id="GO:0034372">
    <property type="term" value="P:very-low-density lipoprotein particle remodeling"/>
    <property type="evidence" value="ECO:0007669"/>
    <property type="project" value="TreeGrafter"/>
</dbReference>
<dbReference type="InterPro" id="IPR001024">
    <property type="entry name" value="PLAT/LH2_dom"/>
</dbReference>
<keyword evidence="11" id="KW-0358">Heparin-binding</keyword>
<evidence type="ECO:0000256" key="23">
    <source>
        <dbReference type="PIRSR" id="PIRSR000865-2"/>
    </source>
</evidence>
<evidence type="ECO:0000259" key="27">
    <source>
        <dbReference type="PROSITE" id="PS50095"/>
    </source>
</evidence>
<evidence type="ECO:0000256" key="12">
    <source>
        <dbReference type="ARBA" id="ARBA00022723"/>
    </source>
</evidence>
<feature type="signal peptide" evidence="26">
    <location>
        <begin position="1"/>
        <end position="20"/>
    </location>
</feature>
<keyword evidence="20" id="KW-1015">Disulfide bond</keyword>
<evidence type="ECO:0000256" key="26">
    <source>
        <dbReference type="SAM" id="SignalP"/>
    </source>
</evidence>
<protein>
    <recommendedName>
        <fullName evidence="6">Lipoprotein lipase</fullName>
        <ecNumber evidence="5">3.1.1.34</ecNumber>
    </recommendedName>
</protein>
<dbReference type="InterPro" id="IPR013818">
    <property type="entry name" value="Lipase"/>
</dbReference>
<dbReference type="PANTHER" id="PTHR11610:SF3">
    <property type="entry name" value="LIPOPROTEIN LIPASE"/>
    <property type="match status" value="1"/>
</dbReference>
<keyword evidence="17" id="KW-0944">Nitration</keyword>
<evidence type="ECO:0000256" key="9">
    <source>
        <dbReference type="ARBA" id="ARBA00022525"/>
    </source>
</evidence>
<evidence type="ECO:0000256" key="10">
    <source>
        <dbReference type="ARBA" id="ARBA00022530"/>
    </source>
</evidence>
<organism evidence="28 29">
    <name type="scientific">Albula goreensis</name>
    <dbReference type="NCBI Taxonomy" id="1534307"/>
    <lineage>
        <taxon>Eukaryota</taxon>
        <taxon>Metazoa</taxon>
        <taxon>Chordata</taxon>
        <taxon>Craniata</taxon>
        <taxon>Vertebrata</taxon>
        <taxon>Euteleostomi</taxon>
        <taxon>Actinopterygii</taxon>
        <taxon>Neopterygii</taxon>
        <taxon>Teleostei</taxon>
        <taxon>Albuliformes</taxon>
        <taxon>Albulidae</taxon>
        <taxon>Albula</taxon>
    </lineage>
</organism>
<dbReference type="Gene3D" id="3.40.50.1820">
    <property type="entry name" value="alpha/beta hydrolase"/>
    <property type="match status" value="1"/>
</dbReference>
<proteinExistence type="inferred from homology"/>
<evidence type="ECO:0000256" key="20">
    <source>
        <dbReference type="ARBA" id="ARBA00023157"/>
    </source>
</evidence>
<dbReference type="SUPFAM" id="SSF49723">
    <property type="entry name" value="Lipase/lipooxygenase domain (PLAT/LH2 domain)"/>
    <property type="match status" value="1"/>
</dbReference>
<dbReference type="GO" id="GO:0004465">
    <property type="term" value="F:lipoprotein lipase activity"/>
    <property type="evidence" value="ECO:0007669"/>
    <property type="project" value="UniProtKB-EC"/>
</dbReference>
<keyword evidence="19" id="KW-0472">Membrane</keyword>
<accession>A0A8T3CIX5</accession>
<dbReference type="GO" id="GO:0005886">
    <property type="term" value="C:plasma membrane"/>
    <property type="evidence" value="ECO:0007669"/>
    <property type="project" value="UniProtKB-SubCell"/>
</dbReference>
<feature type="domain" description="PLAT" evidence="27">
    <location>
        <begin position="314"/>
        <end position="437"/>
    </location>
</feature>
<comment type="caution">
    <text evidence="28">The sequence shown here is derived from an EMBL/GenBank/DDBJ whole genome shotgun (WGS) entry which is preliminary data.</text>
</comment>
<dbReference type="InterPro" id="IPR033906">
    <property type="entry name" value="Lipase_N"/>
</dbReference>
<evidence type="ECO:0000256" key="18">
    <source>
        <dbReference type="ARBA" id="ARBA00023098"/>
    </source>
</evidence>
<keyword evidence="22" id="KW-0850">VLDL</keyword>
<dbReference type="PIRSF" id="PIRSF000865">
    <property type="entry name" value="Lipoprotein_lipase_LIPH"/>
    <property type="match status" value="1"/>
</dbReference>
<evidence type="ECO:0000256" key="13">
    <source>
        <dbReference type="ARBA" id="ARBA00022729"/>
    </source>
</evidence>
<keyword evidence="16" id="KW-0442">Lipid degradation</keyword>
<evidence type="ECO:0000256" key="19">
    <source>
        <dbReference type="ARBA" id="ARBA00023136"/>
    </source>
</evidence>
<keyword evidence="7" id="KW-1003">Cell membrane</keyword>
<reference evidence="28" key="1">
    <citation type="submission" date="2021-01" db="EMBL/GenBank/DDBJ databases">
        <authorList>
            <person name="Zahm M."/>
            <person name="Roques C."/>
            <person name="Cabau C."/>
            <person name="Klopp C."/>
            <person name="Donnadieu C."/>
            <person name="Jouanno E."/>
            <person name="Lampietro C."/>
            <person name="Louis A."/>
            <person name="Herpin A."/>
            <person name="Echchiki A."/>
            <person name="Berthelot C."/>
            <person name="Parey E."/>
            <person name="Roest-Crollius H."/>
            <person name="Braasch I."/>
            <person name="Postlethwait J."/>
            <person name="Bobe J."/>
            <person name="Montfort J."/>
            <person name="Bouchez O."/>
            <person name="Begum T."/>
            <person name="Mejri S."/>
            <person name="Adams A."/>
            <person name="Chen W.-J."/>
            <person name="Guiguen Y."/>
        </authorList>
    </citation>
    <scope>NUCLEOTIDE SEQUENCE</scope>
    <source>
        <tissue evidence="28">Blood</tissue>
    </source>
</reference>
<dbReference type="InterPro" id="IPR000734">
    <property type="entry name" value="TAG_lipase"/>
</dbReference>
<evidence type="ECO:0000256" key="11">
    <source>
        <dbReference type="ARBA" id="ARBA00022674"/>
    </source>
</evidence>
<dbReference type="Proteomes" id="UP000829720">
    <property type="component" value="Unassembled WGS sequence"/>
</dbReference>